<dbReference type="InterPro" id="IPR001173">
    <property type="entry name" value="Glyco_trans_2-like"/>
</dbReference>
<dbReference type="EMBL" id="RCWJ01000002">
    <property type="protein sequence ID" value="RLQ84579.1"/>
    <property type="molecule type" value="Genomic_DNA"/>
</dbReference>
<dbReference type="RefSeq" id="WP_121659624.1">
    <property type="nucleotide sequence ID" value="NZ_BMEK01000002.1"/>
</dbReference>
<feature type="domain" description="Glycosyltransferase 2-like" evidence="1">
    <location>
        <begin position="29"/>
        <end position="155"/>
    </location>
</feature>
<organism evidence="2 3">
    <name type="scientific">Mycetocola zhadangensis</name>
    <dbReference type="NCBI Taxonomy" id="1164595"/>
    <lineage>
        <taxon>Bacteria</taxon>
        <taxon>Bacillati</taxon>
        <taxon>Actinomycetota</taxon>
        <taxon>Actinomycetes</taxon>
        <taxon>Micrococcales</taxon>
        <taxon>Microbacteriaceae</taxon>
        <taxon>Mycetocola</taxon>
    </lineage>
</organism>
<dbReference type="GO" id="GO:0016740">
    <property type="term" value="F:transferase activity"/>
    <property type="evidence" value="ECO:0007669"/>
    <property type="project" value="UniProtKB-KW"/>
</dbReference>
<keyword evidence="2" id="KW-0808">Transferase</keyword>
<dbReference type="InterPro" id="IPR029044">
    <property type="entry name" value="Nucleotide-diphossugar_trans"/>
</dbReference>
<keyword evidence="3" id="KW-1185">Reference proteome</keyword>
<protein>
    <submittedName>
        <fullName evidence="2">Glycosyltransferase family 2 protein</fullName>
    </submittedName>
</protein>
<dbReference type="Proteomes" id="UP000282460">
    <property type="component" value="Unassembled WGS sequence"/>
</dbReference>
<evidence type="ECO:0000313" key="3">
    <source>
        <dbReference type="Proteomes" id="UP000282460"/>
    </source>
</evidence>
<dbReference type="PANTHER" id="PTHR43179:SF7">
    <property type="entry name" value="RHAMNOSYLTRANSFERASE WBBL"/>
    <property type="match status" value="1"/>
</dbReference>
<dbReference type="Gene3D" id="3.90.550.10">
    <property type="entry name" value="Spore Coat Polysaccharide Biosynthesis Protein SpsA, Chain A"/>
    <property type="match status" value="1"/>
</dbReference>
<dbReference type="SUPFAM" id="SSF53448">
    <property type="entry name" value="Nucleotide-diphospho-sugar transferases"/>
    <property type="match status" value="1"/>
</dbReference>
<dbReference type="CDD" id="cd04186">
    <property type="entry name" value="GT_2_like_c"/>
    <property type="match status" value="1"/>
</dbReference>
<evidence type="ECO:0000259" key="1">
    <source>
        <dbReference type="Pfam" id="PF00535"/>
    </source>
</evidence>
<sequence>MTLIEGAAQHGFTAGAAFVGPDTAAEVAVIIVTYNSAADIDSLITSLRREAKQTRLRVIVADNHSADGTLEIVGLHSDVIGFSTSGNIGYAAGINAARQHLGDAESVLILNPDLVVEPGAVRALLDRVEYSAAGVVVPRILEDSGATYESLRREPTLTRAIGDALFGSRFTSRPGWLSEMVYDEGASYGTAHVVEWATGAALLIRRDVADLVGGWDERFFLYSEEVDYFRRVRDAGEVVWFDPEAVVRHSQGGSGTSTALMALMTVNRIRYIEKGHGAVYTAAYRAAVVLHELLRSYQPAHRTSLGFVANRKTWRFLPRATGAVE</sequence>
<accession>A0A3L7J2D4</accession>
<dbReference type="Pfam" id="PF00535">
    <property type="entry name" value="Glycos_transf_2"/>
    <property type="match status" value="1"/>
</dbReference>
<dbReference type="PANTHER" id="PTHR43179">
    <property type="entry name" value="RHAMNOSYLTRANSFERASE WBBL"/>
    <property type="match status" value="1"/>
</dbReference>
<proteinExistence type="predicted"/>
<evidence type="ECO:0000313" key="2">
    <source>
        <dbReference type="EMBL" id="RLQ84579.1"/>
    </source>
</evidence>
<dbReference type="OrthoDB" id="9771846at2"/>
<dbReference type="AlphaFoldDB" id="A0A3L7J2D4"/>
<reference evidence="2 3" key="1">
    <citation type="submission" date="2018-10" db="EMBL/GenBank/DDBJ databases">
        <authorList>
            <person name="Li J."/>
        </authorList>
    </citation>
    <scope>NUCLEOTIDE SEQUENCE [LARGE SCALE GENOMIC DNA]</scope>
    <source>
        <strain evidence="2 3">ZD1-4</strain>
    </source>
</reference>
<name>A0A3L7J2D4_9MICO</name>
<comment type="caution">
    <text evidence="2">The sequence shown here is derived from an EMBL/GenBank/DDBJ whole genome shotgun (WGS) entry which is preliminary data.</text>
</comment>
<gene>
    <name evidence="2" type="ORF">D9V28_10470</name>
</gene>